<feature type="domain" description="Semialdehyde dehydrogenase NAD-binding" evidence="17">
    <location>
        <begin position="5"/>
        <end position="120"/>
    </location>
</feature>
<dbReference type="CDD" id="cd02316">
    <property type="entry name" value="VcASADH2_like_N"/>
    <property type="match status" value="1"/>
</dbReference>
<reference evidence="18" key="1">
    <citation type="submission" date="2020-10" db="EMBL/GenBank/DDBJ databases">
        <authorList>
            <person name="Gilroy R."/>
        </authorList>
    </citation>
    <scope>NUCLEOTIDE SEQUENCE</scope>
    <source>
        <strain evidence="18">CHK154-7741</strain>
    </source>
</reference>
<evidence type="ECO:0000256" key="3">
    <source>
        <dbReference type="ARBA" id="ARBA00005097"/>
    </source>
</evidence>
<feature type="binding site" evidence="15">
    <location>
        <begin position="159"/>
        <end position="160"/>
    </location>
    <ligand>
        <name>NADP(+)</name>
        <dbReference type="ChEBI" id="CHEBI:58349"/>
    </ligand>
</feature>
<comment type="similarity">
    <text evidence="4 15">Belongs to the aspartate-semialdehyde dehydrogenase family.</text>
</comment>
<dbReference type="GO" id="GO:0009088">
    <property type="term" value="P:threonine biosynthetic process"/>
    <property type="evidence" value="ECO:0007669"/>
    <property type="project" value="UniProtKB-UniRule"/>
</dbReference>
<dbReference type="InterPro" id="IPR012280">
    <property type="entry name" value="Semialdhyde_DH_dimer_dom"/>
</dbReference>
<evidence type="ECO:0000256" key="6">
    <source>
        <dbReference type="ARBA" id="ARBA00013120"/>
    </source>
</evidence>
<dbReference type="NCBIfam" id="NF011456">
    <property type="entry name" value="PRK14874.1"/>
    <property type="match status" value="1"/>
</dbReference>
<comment type="catalytic activity">
    <reaction evidence="14 15">
        <text>L-aspartate 4-semialdehyde + phosphate + NADP(+) = 4-phospho-L-aspartate + NADPH + H(+)</text>
        <dbReference type="Rhea" id="RHEA:24284"/>
        <dbReference type="ChEBI" id="CHEBI:15378"/>
        <dbReference type="ChEBI" id="CHEBI:43474"/>
        <dbReference type="ChEBI" id="CHEBI:57535"/>
        <dbReference type="ChEBI" id="CHEBI:57783"/>
        <dbReference type="ChEBI" id="CHEBI:58349"/>
        <dbReference type="ChEBI" id="CHEBI:537519"/>
        <dbReference type="EC" id="1.2.1.11"/>
    </reaction>
</comment>
<reference evidence="18" key="2">
    <citation type="journal article" date="2021" name="PeerJ">
        <title>Extensive microbial diversity within the chicken gut microbiome revealed by metagenomics and culture.</title>
        <authorList>
            <person name="Gilroy R."/>
            <person name="Ravi A."/>
            <person name="Getino M."/>
            <person name="Pursley I."/>
            <person name="Horton D.L."/>
            <person name="Alikhan N.F."/>
            <person name="Baker D."/>
            <person name="Gharbi K."/>
            <person name="Hall N."/>
            <person name="Watson M."/>
            <person name="Adriaenssens E.M."/>
            <person name="Foster-Nyarko E."/>
            <person name="Jarju S."/>
            <person name="Secka A."/>
            <person name="Antonio M."/>
            <person name="Oren A."/>
            <person name="Chaudhuri R.R."/>
            <person name="La Ragione R."/>
            <person name="Hildebrand F."/>
            <person name="Pallen M.J."/>
        </authorList>
    </citation>
    <scope>NUCLEOTIDE SEQUENCE</scope>
    <source>
        <strain evidence="18">CHK154-7741</strain>
    </source>
</reference>
<dbReference type="GO" id="GO:0046983">
    <property type="term" value="F:protein dimerization activity"/>
    <property type="evidence" value="ECO:0007669"/>
    <property type="project" value="InterPro"/>
</dbReference>
<dbReference type="SMART" id="SM00859">
    <property type="entry name" value="Semialdhyde_dh"/>
    <property type="match status" value="1"/>
</dbReference>
<dbReference type="GO" id="GO:0071266">
    <property type="term" value="P:'de novo' L-methionine biosynthetic process"/>
    <property type="evidence" value="ECO:0007669"/>
    <property type="project" value="UniProtKB-UniRule"/>
</dbReference>
<comment type="subunit">
    <text evidence="5 15">Homodimer.</text>
</comment>
<keyword evidence="10 15" id="KW-0220">Diaminopimelate biosynthesis</keyword>
<dbReference type="GO" id="GO:0019877">
    <property type="term" value="P:diaminopimelate biosynthetic process"/>
    <property type="evidence" value="ECO:0007669"/>
    <property type="project" value="UniProtKB-UniRule"/>
</dbReference>
<feature type="binding site" evidence="15">
    <location>
        <position position="156"/>
    </location>
    <ligand>
        <name>substrate</name>
    </ligand>
</feature>
<feature type="active site" description="Acyl-thioester intermediate" evidence="15 16">
    <location>
        <position position="129"/>
    </location>
</feature>
<protein>
    <recommendedName>
        <fullName evidence="6 15">Aspartate-semialdehyde dehydrogenase</fullName>
        <shortName evidence="15">ASA dehydrogenase</shortName>
        <shortName evidence="15">ASADH</shortName>
        <ecNumber evidence="6 15">1.2.1.11</ecNumber>
    </recommendedName>
    <alternativeName>
        <fullName evidence="15">Aspartate-beta-semialdehyde dehydrogenase</fullName>
    </alternativeName>
</protein>
<sequence length="338" mass="37200">MRKPNIAVLGATGVVGREILKILVENNVPYNEIKFLASAKSAGKKIEFKGEEHTIIEATPESFEGVNIVLASAGGATSLKLAPEAVKRGCVFIDNSSAYRMDKDCPLVIVGVNDNDLKNHKGIIPNPNCSTSQLMLVLKPLHDYAKIKRMIVSTYQAVSGAGIAAINELKENTVAVNEGKEFENVKFKKPIAYNVIPQIDVFCENGYTKEEMKVTNETRKILHLSEDVPISCTAVRVPVFHGHSEAVTIEFEKEITPEKARELLENAWGVEVMDDTENYIYPTPVDAAGENPVYVGRIRKNIAFDNAIDLWCVADNIRIGAALNTVRIAEKVIEMGLF</sequence>
<dbReference type="AlphaFoldDB" id="A0A9D1MZC4"/>
<evidence type="ECO:0000256" key="9">
    <source>
        <dbReference type="ARBA" id="ARBA00022857"/>
    </source>
</evidence>
<dbReference type="CDD" id="cd18131">
    <property type="entry name" value="ASADH_C_bac_euk_like"/>
    <property type="match status" value="1"/>
</dbReference>
<comment type="caution">
    <text evidence="18">The sequence shown here is derived from an EMBL/GenBank/DDBJ whole genome shotgun (WGS) entry which is preliminary data.</text>
</comment>
<evidence type="ECO:0000256" key="2">
    <source>
        <dbReference type="ARBA" id="ARBA00005076"/>
    </source>
</evidence>
<comment type="function">
    <text evidence="15">Catalyzes the NADPH-dependent formation of L-aspartate-semialdehyde (L-ASA) by the reductive dephosphorylation of L-aspartyl-4-phosphate.</text>
</comment>
<organism evidence="18 19">
    <name type="scientific">Candidatus Limenecus avicola</name>
    <dbReference type="NCBI Taxonomy" id="2840847"/>
    <lineage>
        <taxon>Bacteria</taxon>
        <taxon>Bacillati</taxon>
        <taxon>Bacillota</taxon>
        <taxon>Clostridia</taxon>
        <taxon>Eubacteriales</taxon>
        <taxon>Clostridiaceae</taxon>
        <taxon>Clostridiaceae incertae sedis</taxon>
        <taxon>Candidatus Limenecus</taxon>
    </lineage>
</organism>
<evidence type="ECO:0000256" key="15">
    <source>
        <dbReference type="HAMAP-Rule" id="MF_02121"/>
    </source>
</evidence>
<comment type="caution">
    <text evidence="15">Lacks conserved residue(s) required for the propagation of feature annotation.</text>
</comment>
<dbReference type="Gene3D" id="3.30.360.10">
    <property type="entry name" value="Dihydrodipicolinate Reductase, domain 2"/>
    <property type="match status" value="1"/>
</dbReference>
<dbReference type="GO" id="GO:0009097">
    <property type="term" value="P:isoleucine biosynthetic process"/>
    <property type="evidence" value="ECO:0007669"/>
    <property type="project" value="UniProtKB-UniRule"/>
</dbReference>
<evidence type="ECO:0000256" key="14">
    <source>
        <dbReference type="ARBA" id="ARBA00047891"/>
    </source>
</evidence>
<evidence type="ECO:0000256" key="12">
    <source>
        <dbReference type="ARBA" id="ARBA00023154"/>
    </source>
</evidence>
<accession>A0A9D1MZC4</accession>
<dbReference type="PANTHER" id="PTHR46278:SF2">
    <property type="entry name" value="ASPARTATE-SEMIALDEHYDE DEHYDROGENASE"/>
    <property type="match status" value="1"/>
</dbReference>
<gene>
    <name evidence="15" type="primary">asd</name>
    <name evidence="18" type="ORF">IAD26_02360</name>
</gene>
<keyword evidence="13 15" id="KW-0486">Methionine biosynthesis</keyword>
<keyword evidence="12 15" id="KW-0457">Lysine biosynthesis</keyword>
<keyword evidence="11 15" id="KW-0560">Oxidoreductase</keyword>
<dbReference type="SUPFAM" id="SSF51735">
    <property type="entry name" value="NAD(P)-binding Rossmann-fold domains"/>
    <property type="match status" value="1"/>
</dbReference>
<evidence type="ECO:0000256" key="16">
    <source>
        <dbReference type="PIRSR" id="PIRSR000148-1"/>
    </source>
</evidence>
<evidence type="ECO:0000313" key="19">
    <source>
        <dbReference type="Proteomes" id="UP000886748"/>
    </source>
</evidence>
<feature type="binding site" evidence="15">
    <location>
        <begin position="40"/>
        <end position="41"/>
    </location>
    <ligand>
        <name>NADP(+)</name>
        <dbReference type="ChEBI" id="CHEBI:58349"/>
    </ligand>
</feature>
<dbReference type="EMBL" id="DVOD01000018">
    <property type="protein sequence ID" value="HIU91957.1"/>
    <property type="molecule type" value="Genomic_DNA"/>
</dbReference>
<dbReference type="EC" id="1.2.1.11" evidence="6 15"/>
<evidence type="ECO:0000313" key="18">
    <source>
        <dbReference type="EMBL" id="HIU91957.1"/>
    </source>
</evidence>
<feature type="binding site" evidence="15">
    <location>
        <position position="316"/>
    </location>
    <ligand>
        <name>NADP(+)</name>
        <dbReference type="ChEBI" id="CHEBI:58349"/>
    </ligand>
</feature>
<dbReference type="PANTHER" id="PTHR46278">
    <property type="entry name" value="DEHYDROGENASE, PUTATIVE-RELATED"/>
    <property type="match status" value="1"/>
</dbReference>
<comment type="pathway">
    <text evidence="2 15">Amino-acid biosynthesis; L-lysine biosynthesis via DAP pathway; (S)-tetrahydrodipicolinate from L-aspartate: step 2/4.</text>
</comment>
<keyword evidence="8 15" id="KW-0791">Threonine biosynthesis</keyword>
<evidence type="ECO:0000256" key="13">
    <source>
        <dbReference type="ARBA" id="ARBA00023167"/>
    </source>
</evidence>
<comment type="pathway">
    <text evidence="3 15">Amino-acid biosynthesis; L-threonine biosynthesis; L-threonine from L-aspartate: step 2/5.</text>
</comment>
<dbReference type="NCBIfam" id="TIGR01296">
    <property type="entry name" value="asd_B"/>
    <property type="match status" value="1"/>
</dbReference>
<feature type="binding site" evidence="15">
    <location>
        <position position="236"/>
    </location>
    <ligand>
        <name>substrate</name>
    </ligand>
</feature>
<evidence type="ECO:0000256" key="10">
    <source>
        <dbReference type="ARBA" id="ARBA00022915"/>
    </source>
</evidence>
<dbReference type="GO" id="GO:0004073">
    <property type="term" value="F:aspartate-semialdehyde dehydrogenase activity"/>
    <property type="evidence" value="ECO:0007669"/>
    <property type="project" value="UniProtKB-UniRule"/>
</dbReference>
<dbReference type="Pfam" id="PF02774">
    <property type="entry name" value="Semialdhyde_dhC"/>
    <property type="match status" value="1"/>
</dbReference>
<dbReference type="InterPro" id="IPR036291">
    <property type="entry name" value="NAD(P)-bd_dom_sf"/>
</dbReference>
<evidence type="ECO:0000256" key="7">
    <source>
        <dbReference type="ARBA" id="ARBA00022605"/>
    </source>
</evidence>
<evidence type="ECO:0000256" key="1">
    <source>
        <dbReference type="ARBA" id="ARBA00005021"/>
    </source>
</evidence>
<dbReference type="Gene3D" id="3.40.50.720">
    <property type="entry name" value="NAD(P)-binding Rossmann-like Domain"/>
    <property type="match status" value="1"/>
</dbReference>
<evidence type="ECO:0000256" key="8">
    <source>
        <dbReference type="ARBA" id="ARBA00022697"/>
    </source>
</evidence>
<comment type="pathway">
    <text evidence="1 15">Amino-acid biosynthesis; L-methionine biosynthesis via de novo pathway; L-homoserine from L-aspartate: step 2/3.</text>
</comment>
<keyword evidence="7 15" id="KW-0028">Amino-acid biosynthesis</keyword>
<dbReference type="InterPro" id="IPR000534">
    <property type="entry name" value="Semialdehyde_DH_NAD-bd"/>
</dbReference>
<keyword evidence="9 15" id="KW-0521">NADP</keyword>
<evidence type="ECO:0000256" key="4">
    <source>
        <dbReference type="ARBA" id="ARBA00010584"/>
    </source>
</evidence>
<dbReference type="HAMAP" id="MF_02121">
    <property type="entry name" value="ASADH"/>
    <property type="match status" value="1"/>
</dbReference>
<proteinExistence type="inferred from homology"/>
<feature type="binding site" evidence="15">
    <location>
        <position position="100"/>
    </location>
    <ligand>
        <name>phosphate</name>
        <dbReference type="ChEBI" id="CHEBI:43474"/>
    </ligand>
</feature>
<dbReference type="GO" id="GO:0009089">
    <property type="term" value="P:lysine biosynthetic process via diaminopimelate"/>
    <property type="evidence" value="ECO:0007669"/>
    <property type="project" value="UniProtKB-UniRule"/>
</dbReference>
<dbReference type="Pfam" id="PF01118">
    <property type="entry name" value="Semialdhyde_dh"/>
    <property type="match status" value="1"/>
</dbReference>
<dbReference type="InterPro" id="IPR005986">
    <property type="entry name" value="Asp_semialdehyde_DH_beta"/>
</dbReference>
<feature type="active site" description="Proton acceptor" evidence="15 16">
    <location>
        <position position="243"/>
    </location>
</feature>
<dbReference type="GO" id="GO:0050661">
    <property type="term" value="F:NADP binding"/>
    <property type="evidence" value="ECO:0007669"/>
    <property type="project" value="UniProtKB-UniRule"/>
</dbReference>
<evidence type="ECO:0000256" key="11">
    <source>
        <dbReference type="ARBA" id="ARBA00023002"/>
    </source>
</evidence>
<dbReference type="SUPFAM" id="SSF55347">
    <property type="entry name" value="Glyceraldehyde-3-phosphate dehydrogenase-like, C-terminal domain"/>
    <property type="match status" value="1"/>
</dbReference>
<dbReference type="GO" id="GO:0051287">
    <property type="term" value="F:NAD binding"/>
    <property type="evidence" value="ECO:0007669"/>
    <property type="project" value="InterPro"/>
</dbReference>
<name>A0A9D1MZC4_9CLOT</name>
<dbReference type="PIRSF" id="PIRSF000148">
    <property type="entry name" value="ASA_dh"/>
    <property type="match status" value="1"/>
</dbReference>
<feature type="binding site" evidence="15">
    <location>
        <begin position="12"/>
        <end position="15"/>
    </location>
    <ligand>
        <name>NADP(+)</name>
        <dbReference type="ChEBI" id="CHEBI:58349"/>
    </ligand>
</feature>
<evidence type="ECO:0000259" key="17">
    <source>
        <dbReference type="SMART" id="SM00859"/>
    </source>
</evidence>
<dbReference type="InterPro" id="IPR012080">
    <property type="entry name" value="Asp_semialdehyde_DH"/>
</dbReference>
<evidence type="ECO:0000256" key="5">
    <source>
        <dbReference type="ARBA" id="ARBA00011738"/>
    </source>
</evidence>
<dbReference type="Proteomes" id="UP000886748">
    <property type="component" value="Unassembled WGS sequence"/>
</dbReference>